<evidence type="ECO:0008006" key="4">
    <source>
        <dbReference type="Google" id="ProtNLM"/>
    </source>
</evidence>
<dbReference type="InterPro" id="IPR011604">
    <property type="entry name" value="PDDEXK-like_dom_sf"/>
</dbReference>
<gene>
    <name evidence="2" type="ORF">DH2020_028208</name>
</gene>
<name>A0ABR0VVB1_REHGL</name>
<sequence length="360" mass="41299">MALFRAAFAAIRPAAFLSTQFRRTASPISLLPKRGLAGCTETGGQGLDPVVGPFEKKIGGPESFLHRFRRGSVFSVSDFTRAEWCEQQKWFDLRYSKHEQTKAMKAGTARHVELEEEVTTREKFHIKSAEDVWALKFLKCIARANQLLCNGLTRELPITCRVEGVWITGTIDEIRMSLSRSNGYPTLLETKTRVQATLPGEPQRRNGRFQLSCYKCMWDILASGKFSSQEFFDYVKLDRNHILSPEIREITAKLGFPSQTLEDLVMYYENMCGLLPRSDDQLLLRYELQEDQSLLGEEKFVYDPDLIKGQIKSHLEFLLGEREARYVPPEERWKCRYCKYASICPAGSGFTMLLLYIVTI</sequence>
<dbReference type="Gene3D" id="3.90.320.10">
    <property type="match status" value="1"/>
</dbReference>
<proteinExistence type="inferred from homology"/>
<protein>
    <recommendedName>
        <fullName evidence="4">Exonuclease V</fullName>
    </recommendedName>
</protein>
<accession>A0ABR0VVB1</accession>
<dbReference type="EMBL" id="JABTTQ020000757">
    <property type="protein sequence ID" value="KAK6138044.1"/>
    <property type="molecule type" value="Genomic_DNA"/>
</dbReference>
<evidence type="ECO:0000256" key="1">
    <source>
        <dbReference type="ARBA" id="ARBA00009797"/>
    </source>
</evidence>
<dbReference type="PANTHER" id="PTHR14464">
    <property type="entry name" value="EXONUCLEASE V"/>
    <property type="match status" value="1"/>
</dbReference>
<dbReference type="Proteomes" id="UP001318860">
    <property type="component" value="Unassembled WGS sequence"/>
</dbReference>
<dbReference type="InterPro" id="IPR019190">
    <property type="entry name" value="EXOV"/>
</dbReference>
<comment type="similarity">
    <text evidence="1">Belongs to the EXO5 family.</text>
</comment>
<evidence type="ECO:0000313" key="2">
    <source>
        <dbReference type="EMBL" id="KAK6138044.1"/>
    </source>
</evidence>
<dbReference type="PANTHER" id="PTHR14464:SF4">
    <property type="entry name" value="EXONUCLEASE V"/>
    <property type="match status" value="1"/>
</dbReference>
<comment type="caution">
    <text evidence="2">The sequence shown here is derived from an EMBL/GenBank/DDBJ whole genome shotgun (WGS) entry which is preliminary data.</text>
</comment>
<evidence type="ECO:0000313" key="3">
    <source>
        <dbReference type="Proteomes" id="UP001318860"/>
    </source>
</evidence>
<keyword evidence="3" id="KW-1185">Reference proteome</keyword>
<dbReference type="Pfam" id="PF09810">
    <property type="entry name" value="Exo5"/>
    <property type="match status" value="2"/>
</dbReference>
<organism evidence="2 3">
    <name type="scientific">Rehmannia glutinosa</name>
    <name type="common">Chinese foxglove</name>
    <dbReference type="NCBI Taxonomy" id="99300"/>
    <lineage>
        <taxon>Eukaryota</taxon>
        <taxon>Viridiplantae</taxon>
        <taxon>Streptophyta</taxon>
        <taxon>Embryophyta</taxon>
        <taxon>Tracheophyta</taxon>
        <taxon>Spermatophyta</taxon>
        <taxon>Magnoliopsida</taxon>
        <taxon>eudicotyledons</taxon>
        <taxon>Gunneridae</taxon>
        <taxon>Pentapetalae</taxon>
        <taxon>asterids</taxon>
        <taxon>lamiids</taxon>
        <taxon>Lamiales</taxon>
        <taxon>Orobanchaceae</taxon>
        <taxon>Rehmannieae</taxon>
        <taxon>Rehmannia</taxon>
    </lineage>
</organism>
<reference evidence="2 3" key="1">
    <citation type="journal article" date="2021" name="Comput. Struct. Biotechnol. J.">
        <title>De novo genome assembly of the potent medicinal plant Rehmannia glutinosa using nanopore technology.</title>
        <authorList>
            <person name="Ma L."/>
            <person name="Dong C."/>
            <person name="Song C."/>
            <person name="Wang X."/>
            <person name="Zheng X."/>
            <person name="Niu Y."/>
            <person name="Chen S."/>
            <person name="Feng W."/>
        </authorList>
    </citation>
    <scope>NUCLEOTIDE SEQUENCE [LARGE SCALE GENOMIC DNA]</scope>
    <source>
        <strain evidence="2">DH-2019</strain>
    </source>
</reference>